<accession>A0A409WW20</accession>
<feature type="compositionally biased region" description="Low complexity" evidence="2">
    <location>
        <begin position="254"/>
        <end position="270"/>
    </location>
</feature>
<reference evidence="3 4" key="1">
    <citation type="journal article" date="2018" name="Evol. Lett.">
        <title>Horizontal gene cluster transfer increased hallucinogenic mushroom diversity.</title>
        <authorList>
            <person name="Reynolds H.T."/>
            <person name="Vijayakumar V."/>
            <person name="Gluck-Thaler E."/>
            <person name="Korotkin H.B."/>
            <person name="Matheny P.B."/>
            <person name="Slot J.C."/>
        </authorList>
    </citation>
    <scope>NUCLEOTIDE SEQUENCE [LARGE SCALE GENOMIC DNA]</scope>
    <source>
        <strain evidence="3 4">2629</strain>
    </source>
</reference>
<dbReference type="STRING" id="181874.A0A409WW20"/>
<gene>
    <name evidence="3" type="ORF">CVT24_004204</name>
</gene>
<dbReference type="AlphaFoldDB" id="A0A409WW20"/>
<feature type="coiled-coil region" evidence="1">
    <location>
        <begin position="637"/>
        <end position="688"/>
    </location>
</feature>
<feature type="compositionally biased region" description="Basic and acidic residues" evidence="2">
    <location>
        <begin position="374"/>
        <end position="406"/>
    </location>
</feature>
<feature type="region of interest" description="Disordered" evidence="2">
    <location>
        <begin position="290"/>
        <end position="470"/>
    </location>
</feature>
<feature type="compositionally biased region" description="Acidic residues" evidence="2">
    <location>
        <begin position="228"/>
        <end position="247"/>
    </location>
</feature>
<name>A0A409WW20_9AGAR</name>
<feature type="non-terminal residue" evidence="3">
    <location>
        <position position="780"/>
    </location>
</feature>
<feature type="compositionally biased region" description="Polar residues" evidence="2">
    <location>
        <begin position="321"/>
        <end position="339"/>
    </location>
</feature>
<feature type="region of interest" description="Disordered" evidence="2">
    <location>
        <begin position="217"/>
        <end position="270"/>
    </location>
</feature>
<dbReference type="OrthoDB" id="2803783at2759"/>
<dbReference type="EMBL" id="NHTK01005131">
    <property type="protein sequence ID" value="PPQ82656.1"/>
    <property type="molecule type" value="Genomic_DNA"/>
</dbReference>
<organism evidence="3 4">
    <name type="scientific">Panaeolus cyanescens</name>
    <dbReference type="NCBI Taxonomy" id="181874"/>
    <lineage>
        <taxon>Eukaryota</taxon>
        <taxon>Fungi</taxon>
        <taxon>Dikarya</taxon>
        <taxon>Basidiomycota</taxon>
        <taxon>Agaricomycotina</taxon>
        <taxon>Agaricomycetes</taxon>
        <taxon>Agaricomycetidae</taxon>
        <taxon>Agaricales</taxon>
        <taxon>Agaricineae</taxon>
        <taxon>Galeropsidaceae</taxon>
        <taxon>Panaeolus</taxon>
    </lineage>
</organism>
<keyword evidence="4" id="KW-1185">Reference proteome</keyword>
<evidence type="ECO:0000256" key="2">
    <source>
        <dbReference type="SAM" id="MobiDB-lite"/>
    </source>
</evidence>
<evidence type="ECO:0000313" key="4">
    <source>
        <dbReference type="Proteomes" id="UP000284842"/>
    </source>
</evidence>
<comment type="caution">
    <text evidence="3">The sequence shown here is derived from an EMBL/GenBank/DDBJ whole genome shotgun (WGS) entry which is preliminary data.</text>
</comment>
<feature type="compositionally biased region" description="Acidic residues" evidence="2">
    <location>
        <begin position="363"/>
        <end position="373"/>
    </location>
</feature>
<feature type="compositionally biased region" description="Polar residues" evidence="2">
    <location>
        <begin position="407"/>
        <end position="464"/>
    </location>
</feature>
<protein>
    <submittedName>
        <fullName evidence="3">Uncharacterized protein</fullName>
    </submittedName>
</protein>
<evidence type="ECO:0000313" key="3">
    <source>
        <dbReference type="EMBL" id="PPQ82656.1"/>
    </source>
</evidence>
<proteinExistence type="predicted"/>
<dbReference type="InParanoid" id="A0A409WW20"/>
<keyword evidence="1" id="KW-0175">Coiled coil</keyword>
<sequence length="780" mass="86995">MWREKWPHPPPTTEDVQKAGGDVEKATIQKNEAIEKSNILWLYNHARRDFDDSGNVKQNRGVIKLGVKPDTGRLFFAFSNKFIKKKFEAVTDPEVLERVEKYRQDEKSRAVNDELKSANRLKQANIDKVGRTVIEFCEKIREATGWNISVIAGGSEPRDGGSLSTVFHHAPGTTASGKNFSAWLGNKHATSFLTPYNHFLYEAFPADVRAMCALKQEGSKSHSTSSDREDDSEDDSDVSYDTSGEEDEGKKAAVDSASSSSNKSGSAPSSYALERAENMKKLNLLLEQRGLFPKPKPPLAKVPRKPKPAVDNPASVRRSSRISNTSTADPALTKPTSPTEAIPDAPNDANKGPENSETMQERDDIEVEDEQEREQEPDFEGEKDGNTEEIDGNGKEDDGPANKETAKSGSLHSLNSNITSDQDQISSSLCQQSTEPTNNSLPDNNSLQNVATSGGNKPGSTLSHQGARLSPSLDKSELLDDGEFKNCPDWMQPTLSYLRETSLNVAWQRLIIDLIIFENAGPLRKQLSTTSRPDEVKTWAKRHKPLKSTPIAVDPATYSVSFKAWWQELQLSWRVTGDLSSYSRTVPEGERWESLCKGGNSGLYTVVMALSWWMRSDAASREAWAHQENTRTSWTTEDEAKKERRRAEWEAARVVQEEAERVAREDAVLKAAAEKEEADAAEKELKKKYKGKFLPINVGIPMPERPPIFLPPSILQRLVRGEYVELWYFTDQGYNASAQTIHSAQDKTFTYTRDEDGYLQVVSAASLKTPKTPVLEHEKL</sequence>
<evidence type="ECO:0000256" key="1">
    <source>
        <dbReference type="SAM" id="Coils"/>
    </source>
</evidence>
<dbReference type="Proteomes" id="UP000284842">
    <property type="component" value="Unassembled WGS sequence"/>
</dbReference>